<evidence type="ECO:0000313" key="7">
    <source>
        <dbReference type="Proteomes" id="UP000199064"/>
    </source>
</evidence>
<dbReference type="InterPro" id="IPR011929">
    <property type="entry name" value="Phage_pept_NlpC/P60"/>
</dbReference>
<dbReference type="RefSeq" id="WP_425286766.1">
    <property type="nucleotide sequence ID" value="NZ_FNSL01000001.1"/>
</dbReference>
<dbReference type="Proteomes" id="UP000199064">
    <property type="component" value="Unassembled WGS sequence"/>
</dbReference>
<dbReference type="AlphaFoldDB" id="A0A1H4NA73"/>
<dbReference type="NCBIfam" id="TIGR02219">
    <property type="entry name" value="phage_NlpC_fam"/>
    <property type="match status" value="1"/>
</dbReference>
<dbReference type="SUPFAM" id="SSF54001">
    <property type="entry name" value="Cysteine proteinases"/>
    <property type="match status" value="1"/>
</dbReference>
<gene>
    <name evidence="6" type="ORF">SAMN05216452_3678</name>
</gene>
<evidence type="ECO:0000256" key="4">
    <source>
        <dbReference type="ARBA" id="ARBA00022807"/>
    </source>
</evidence>
<sequence>MMQRQFPTEAALRNAIVEEALSWVGTPYRHQASRRGVGCDCLGLLRGVWRNVFGREAENPGVYSADWAESTGEDRLLAAARRHCLEGALSEPGPGDMVIFRWRPHLPAKHVGIMTAGDAFVHAYEGSAVVVSPLVPQWRRRIAGIFAFPMPAPSRSGK</sequence>
<dbReference type="PROSITE" id="PS51935">
    <property type="entry name" value="NLPC_P60"/>
    <property type="match status" value="1"/>
</dbReference>
<keyword evidence="4" id="KW-0788">Thiol protease</keyword>
<name>A0A1H4NA73_9HYPH</name>
<evidence type="ECO:0000313" key="6">
    <source>
        <dbReference type="EMBL" id="SEB91954.1"/>
    </source>
</evidence>
<organism evidence="6 7">
    <name type="scientific">Nitratireductor aquibiodomus</name>
    <dbReference type="NCBI Taxonomy" id="204799"/>
    <lineage>
        <taxon>Bacteria</taxon>
        <taxon>Pseudomonadati</taxon>
        <taxon>Pseudomonadota</taxon>
        <taxon>Alphaproteobacteria</taxon>
        <taxon>Hyphomicrobiales</taxon>
        <taxon>Phyllobacteriaceae</taxon>
        <taxon>Nitratireductor</taxon>
    </lineage>
</organism>
<accession>A0A1H4NA73</accession>
<feature type="domain" description="NlpC/P60" evidence="5">
    <location>
        <begin position="10"/>
        <end position="149"/>
    </location>
</feature>
<reference evidence="7" key="1">
    <citation type="submission" date="2016-10" db="EMBL/GenBank/DDBJ databases">
        <authorList>
            <person name="Varghese N."/>
            <person name="Submissions S."/>
        </authorList>
    </citation>
    <scope>NUCLEOTIDE SEQUENCE [LARGE SCALE GENOMIC DNA]</scope>
    <source>
        <strain evidence="7">ES.061</strain>
    </source>
</reference>
<dbReference type="InterPro" id="IPR038765">
    <property type="entry name" value="Papain-like_cys_pep_sf"/>
</dbReference>
<dbReference type="Pfam" id="PF00877">
    <property type="entry name" value="NLPC_P60"/>
    <property type="match status" value="1"/>
</dbReference>
<dbReference type="GO" id="GO:0006508">
    <property type="term" value="P:proteolysis"/>
    <property type="evidence" value="ECO:0007669"/>
    <property type="project" value="UniProtKB-KW"/>
</dbReference>
<evidence type="ECO:0000256" key="3">
    <source>
        <dbReference type="ARBA" id="ARBA00022801"/>
    </source>
</evidence>
<keyword evidence="2" id="KW-0645">Protease</keyword>
<dbReference type="Gene3D" id="3.90.1720.10">
    <property type="entry name" value="endopeptidase domain like (from Nostoc punctiforme)"/>
    <property type="match status" value="1"/>
</dbReference>
<evidence type="ECO:0000256" key="2">
    <source>
        <dbReference type="ARBA" id="ARBA00022670"/>
    </source>
</evidence>
<comment type="similarity">
    <text evidence="1">Belongs to the peptidase C40 family.</text>
</comment>
<dbReference type="EMBL" id="FNSL01000001">
    <property type="protein sequence ID" value="SEB91954.1"/>
    <property type="molecule type" value="Genomic_DNA"/>
</dbReference>
<evidence type="ECO:0000259" key="5">
    <source>
        <dbReference type="PROSITE" id="PS51935"/>
    </source>
</evidence>
<evidence type="ECO:0000256" key="1">
    <source>
        <dbReference type="ARBA" id="ARBA00007074"/>
    </source>
</evidence>
<keyword evidence="3" id="KW-0378">Hydrolase</keyword>
<dbReference type="GO" id="GO:0008234">
    <property type="term" value="F:cysteine-type peptidase activity"/>
    <property type="evidence" value="ECO:0007669"/>
    <property type="project" value="UniProtKB-KW"/>
</dbReference>
<proteinExistence type="inferred from homology"/>
<dbReference type="InterPro" id="IPR000064">
    <property type="entry name" value="NLP_P60_dom"/>
</dbReference>
<keyword evidence="7" id="KW-1185">Reference proteome</keyword>
<protein>
    <submittedName>
        <fullName evidence="6">Putative phage cell wall peptidase, NlpC/P60 family</fullName>
    </submittedName>
</protein>